<protein>
    <recommendedName>
        <fullName evidence="3">HEAT repeat domain-containing protein</fullName>
    </recommendedName>
</protein>
<sequence length="161" mass="17696">MLEEGFVRDLRNLARELEIKVDSFESGHVRWHLYSRAIRVSVGIDRLIPLLSCEPDLTIAASVALQCLEEVPEPLRASVVNALPAGGSQDLARARMADLSVLDALASRPSEPPGATSMAGWSQWLQLRAAKLSSHRQVLEYLASSGATKRIRREALARARD</sequence>
<name>A0A7W3ZD08_9PSEU</name>
<dbReference type="EMBL" id="JACGZW010000010">
    <property type="protein sequence ID" value="MBB1157106.1"/>
    <property type="molecule type" value="Genomic_DNA"/>
</dbReference>
<proteinExistence type="predicted"/>
<reference evidence="1 2" key="1">
    <citation type="submission" date="2020-08" db="EMBL/GenBank/DDBJ databases">
        <title>Amycolatopsis sp. nov. DR6-1 isolated from Dendrobium heterocarpum.</title>
        <authorList>
            <person name="Tedsree N."/>
            <person name="Kuncharoen N."/>
            <person name="Likhitwitayawuid K."/>
            <person name="Tanasupawat S."/>
        </authorList>
    </citation>
    <scope>NUCLEOTIDE SEQUENCE [LARGE SCALE GENOMIC DNA]</scope>
    <source>
        <strain evidence="1 2">DR6-1</strain>
    </source>
</reference>
<evidence type="ECO:0008006" key="3">
    <source>
        <dbReference type="Google" id="ProtNLM"/>
    </source>
</evidence>
<evidence type="ECO:0000313" key="2">
    <source>
        <dbReference type="Proteomes" id="UP000526734"/>
    </source>
</evidence>
<gene>
    <name evidence="1" type="ORF">H4281_28510</name>
</gene>
<dbReference type="RefSeq" id="WP_182893993.1">
    <property type="nucleotide sequence ID" value="NZ_JACGZW010000010.1"/>
</dbReference>
<dbReference type="AlphaFoldDB" id="A0A7W3ZD08"/>
<keyword evidence="2" id="KW-1185">Reference proteome</keyword>
<comment type="caution">
    <text evidence="1">The sequence shown here is derived from an EMBL/GenBank/DDBJ whole genome shotgun (WGS) entry which is preliminary data.</text>
</comment>
<dbReference type="Proteomes" id="UP000526734">
    <property type="component" value="Unassembled WGS sequence"/>
</dbReference>
<organism evidence="1 2">
    <name type="scientific">Amycolatopsis dendrobii</name>
    <dbReference type="NCBI Taxonomy" id="2760662"/>
    <lineage>
        <taxon>Bacteria</taxon>
        <taxon>Bacillati</taxon>
        <taxon>Actinomycetota</taxon>
        <taxon>Actinomycetes</taxon>
        <taxon>Pseudonocardiales</taxon>
        <taxon>Pseudonocardiaceae</taxon>
        <taxon>Amycolatopsis</taxon>
    </lineage>
</organism>
<evidence type="ECO:0000313" key="1">
    <source>
        <dbReference type="EMBL" id="MBB1157106.1"/>
    </source>
</evidence>
<accession>A0A7W3ZD08</accession>